<keyword evidence="2" id="KW-1185">Reference proteome</keyword>
<evidence type="ECO:0000313" key="2">
    <source>
        <dbReference type="Proteomes" id="UP001341281"/>
    </source>
</evidence>
<dbReference type="AlphaFoldDB" id="A0AAQ3U836"/>
<evidence type="ECO:0000313" key="1">
    <source>
        <dbReference type="EMBL" id="WVZ84827.1"/>
    </source>
</evidence>
<reference evidence="1 2" key="1">
    <citation type="submission" date="2024-02" db="EMBL/GenBank/DDBJ databases">
        <title>High-quality chromosome-scale genome assembly of Pensacola bahiagrass (Paspalum notatum Flugge var. saurae).</title>
        <authorList>
            <person name="Vega J.M."/>
            <person name="Podio M."/>
            <person name="Orjuela J."/>
            <person name="Siena L.A."/>
            <person name="Pessino S.C."/>
            <person name="Combes M.C."/>
            <person name="Mariac C."/>
            <person name="Albertini E."/>
            <person name="Pupilli F."/>
            <person name="Ortiz J.P.A."/>
            <person name="Leblanc O."/>
        </authorList>
    </citation>
    <scope>NUCLEOTIDE SEQUENCE [LARGE SCALE GENOMIC DNA]</scope>
    <source>
        <strain evidence="1">R1</strain>
        <tissue evidence="1">Leaf</tissue>
    </source>
</reference>
<dbReference type="Proteomes" id="UP001341281">
    <property type="component" value="Chromosome 07"/>
</dbReference>
<dbReference type="EMBL" id="CP144751">
    <property type="protein sequence ID" value="WVZ84827.1"/>
    <property type="molecule type" value="Genomic_DNA"/>
</dbReference>
<name>A0AAQ3U836_PASNO</name>
<gene>
    <name evidence="1" type="ORF">U9M48_031814</name>
</gene>
<organism evidence="1 2">
    <name type="scientific">Paspalum notatum var. saurae</name>
    <dbReference type="NCBI Taxonomy" id="547442"/>
    <lineage>
        <taxon>Eukaryota</taxon>
        <taxon>Viridiplantae</taxon>
        <taxon>Streptophyta</taxon>
        <taxon>Embryophyta</taxon>
        <taxon>Tracheophyta</taxon>
        <taxon>Spermatophyta</taxon>
        <taxon>Magnoliopsida</taxon>
        <taxon>Liliopsida</taxon>
        <taxon>Poales</taxon>
        <taxon>Poaceae</taxon>
        <taxon>PACMAD clade</taxon>
        <taxon>Panicoideae</taxon>
        <taxon>Andropogonodae</taxon>
        <taxon>Paspaleae</taxon>
        <taxon>Paspalinae</taxon>
        <taxon>Paspalum</taxon>
    </lineage>
</organism>
<protein>
    <submittedName>
        <fullName evidence="1">Uncharacterized protein</fullName>
    </submittedName>
</protein>
<proteinExistence type="predicted"/>
<accession>A0AAQ3U836</accession>
<sequence length="72" mass="7802">MSLMEQTRGNWPMTADSISGMTPTYTNSAQTDSYVAAFQLVKHRKVGSTGPLCMRMQKSSCDGVQGAIAKEI</sequence>